<dbReference type="Proteomes" id="UP000324832">
    <property type="component" value="Unassembled WGS sequence"/>
</dbReference>
<dbReference type="Gene3D" id="2.10.220.10">
    <property type="entry name" value="Hormone Receptor, Insulin-like Growth Factor Receptor 1, Chain A, domain 2"/>
    <property type="match status" value="1"/>
</dbReference>
<dbReference type="InterPro" id="IPR000494">
    <property type="entry name" value="Rcpt_L-dom"/>
</dbReference>
<evidence type="ECO:0000256" key="4">
    <source>
        <dbReference type="ARBA" id="ARBA00022679"/>
    </source>
</evidence>
<keyword evidence="12" id="KW-0675">Receptor</keyword>
<dbReference type="Pfam" id="PF01030">
    <property type="entry name" value="Recep_L_domain"/>
    <property type="match status" value="1"/>
</dbReference>
<dbReference type="InterPro" id="IPR003961">
    <property type="entry name" value="FN3_dom"/>
</dbReference>
<dbReference type="Gene3D" id="3.80.20.20">
    <property type="entry name" value="Receptor L-domain"/>
    <property type="match status" value="2"/>
</dbReference>
<evidence type="ECO:0000256" key="5">
    <source>
        <dbReference type="ARBA" id="ARBA00022692"/>
    </source>
</evidence>
<dbReference type="GO" id="GO:0004714">
    <property type="term" value="F:transmembrane receptor protein tyrosine kinase activity"/>
    <property type="evidence" value="ECO:0007669"/>
    <property type="project" value="UniProtKB-EC"/>
</dbReference>
<protein>
    <recommendedName>
        <fullName evidence="2">receptor protein-tyrosine kinase</fullName>
        <ecNumber evidence="2">2.7.10.1</ecNumber>
    </recommendedName>
</protein>
<evidence type="ECO:0000256" key="12">
    <source>
        <dbReference type="ARBA" id="ARBA00023170"/>
    </source>
</evidence>
<dbReference type="SMART" id="SM00261">
    <property type="entry name" value="FU"/>
    <property type="match status" value="1"/>
</dbReference>
<reference evidence="16 17" key="1">
    <citation type="submission" date="2017-07" db="EMBL/GenBank/DDBJ databases">
        <authorList>
            <person name="Talla V."/>
            <person name="Backstrom N."/>
        </authorList>
    </citation>
    <scope>NUCLEOTIDE SEQUENCE [LARGE SCALE GENOMIC DNA]</scope>
</reference>
<name>A0A5E4R5J7_9NEOP</name>
<feature type="domain" description="Fibronectin type-III" evidence="15">
    <location>
        <begin position="376"/>
        <end position="591"/>
    </location>
</feature>
<dbReference type="InterPro" id="IPR013783">
    <property type="entry name" value="Ig-like_fold"/>
</dbReference>
<comment type="catalytic activity">
    <reaction evidence="14">
        <text>L-tyrosyl-[protein] + ATP = O-phospho-L-tyrosyl-[protein] + ADP + H(+)</text>
        <dbReference type="Rhea" id="RHEA:10596"/>
        <dbReference type="Rhea" id="RHEA-COMP:10136"/>
        <dbReference type="Rhea" id="RHEA-COMP:20101"/>
        <dbReference type="ChEBI" id="CHEBI:15378"/>
        <dbReference type="ChEBI" id="CHEBI:30616"/>
        <dbReference type="ChEBI" id="CHEBI:46858"/>
        <dbReference type="ChEBI" id="CHEBI:61978"/>
        <dbReference type="ChEBI" id="CHEBI:456216"/>
        <dbReference type="EC" id="2.7.10.1"/>
    </reaction>
</comment>
<evidence type="ECO:0000256" key="3">
    <source>
        <dbReference type="ARBA" id="ARBA00022553"/>
    </source>
</evidence>
<organism evidence="16 17">
    <name type="scientific">Leptidea sinapis</name>
    <dbReference type="NCBI Taxonomy" id="189913"/>
    <lineage>
        <taxon>Eukaryota</taxon>
        <taxon>Metazoa</taxon>
        <taxon>Ecdysozoa</taxon>
        <taxon>Arthropoda</taxon>
        <taxon>Hexapoda</taxon>
        <taxon>Insecta</taxon>
        <taxon>Pterygota</taxon>
        <taxon>Neoptera</taxon>
        <taxon>Endopterygota</taxon>
        <taxon>Lepidoptera</taxon>
        <taxon>Glossata</taxon>
        <taxon>Ditrysia</taxon>
        <taxon>Papilionoidea</taxon>
        <taxon>Pieridae</taxon>
        <taxon>Dismorphiinae</taxon>
        <taxon>Leptidea</taxon>
    </lineage>
</organism>
<evidence type="ECO:0000256" key="6">
    <source>
        <dbReference type="ARBA" id="ARBA00022741"/>
    </source>
</evidence>
<dbReference type="EC" id="2.7.10.1" evidence="2"/>
<evidence type="ECO:0000256" key="8">
    <source>
        <dbReference type="ARBA" id="ARBA00022840"/>
    </source>
</evidence>
<evidence type="ECO:0000256" key="14">
    <source>
        <dbReference type="ARBA" id="ARBA00051243"/>
    </source>
</evidence>
<dbReference type="InterPro" id="IPR036941">
    <property type="entry name" value="Rcpt_L-dom_sf"/>
</dbReference>
<evidence type="ECO:0000256" key="13">
    <source>
        <dbReference type="ARBA" id="ARBA00023180"/>
    </source>
</evidence>
<dbReference type="SUPFAM" id="SSF52058">
    <property type="entry name" value="L domain-like"/>
    <property type="match status" value="1"/>
</dbReference>
<dbReference type="InterPro" id="IPR009030">
    <property type="entry name" value="Growth_fac_rcpt_cys_sf"/>
</dbReference>
<dbReference type="CDD" id="cd00063">
    <property type="entry name" value="FN3"/>
    <property type="match status" value="2"/>
</dbReference>
<feature type="domain" description="Fibronectin type-III" evidence="15">
    <location>
        <begin position="618"/>
        <end position="683"/>
    </location>
</feature>
<accession>A0A5E4R5J7</accession>
<dbReference type="GO" id="GO:0016020">
    <property type="term" value="C:membrane"/>
    <property type="evidence" value="ECO:0007669"/>
    <property type="project" value="UniProtKB-SubCell"/>
</dbReference>
<evidence type="ECO:0000256" key="7">
    <source>
        <dbReference type="ARBA" id="ARBA00022777"/>
    </source>
</evidence>
<dbReference type="EMBL" id="FZQP02006938">
    <property type="protein sequence ID" value="VVD05182.1"/>
    <property type="molecule type" value="Genomic_DNA"/>
</dbReference>
<evidence type="ECO:0000256" key="11">
    <source>
        <dbReference type="ARBA" id="ARBA00023137"/>
    </source>
</evidence>
<dbReference type="InterPro" id="IPR006212">
    <property type="entry name" value="Furin_repeat"/>
</dbReference>
<dbReference type="SMART" id="SM00060">
    <property type="entry name" value="FN3"/>
    <property type="match status" value="2"/>
</dbReference>
<keyword evidence="17" id="KW-1185">Reference proteome</keyword>
<evidence type="ECO:0000256" key="2">
    <source>
        <dbReference type="ARBA" id="ARBA00011902"/>
    </source>
</evidence>
<keyword evidence="13" id="KW-0325">Glycoprotein</keyword>
<dbReference type="InterPro" id="IPR036116">
    <property type="entry name" value="FN3_sf"/>
</dbReference>
<evidence type="ECO:0000256" key="10">
    <source>
        <dbReference type="ARBA" id="ARBA00023136"/>
    </source>
</evidence>
<proteinExistence type="predicted"/>
<dbReference type="Gene3D" id="2.60.40.10">
    <property type="entry name" value="Immunoglobulins"/>
    <property type="match status" value="2"/>
</dbReference>
<keyword evidence="4" id="KW-0808">Transferase</keyword>
<evidence type="ECO:0000313" key="16">
    <source>
        <dbReference type="EMBL" id="VVD05182.1"/>
    </source>
</evidence>
<evidence type="ECO:0000259" key="15">
    <source>
        <dbReference type="SMART" id="SM00060"/>
    </source>
</evidence>
<sequence>MEDHRQLHLQCPADSSGRLLCWDDRHCQKKDCPTSCGGRACFANGTCCHSTCLGGCDGPLPSDCHVCANFSFRYGSERTCMERCPANTYELDRRCVTEQECRSMPVPQAGSDGSRRAPNIKAYKILHNRKCVYVCPSGYMEPCPASGCVRECAGGKVDSVASAELFRGCTHVRGNALGEIREIEGALRVVRSYPLVSLMFLKSLQRIGGRGIDKGQSLYIFNNPNLEMLWDWSTHKPLQITSGRLFIHFNPKLCYNQILPLKNMTWDSKSTFSEMEVSQDNNGDQASCFQDTLHLKVSLLYRQVAILTWDMYCLEDTRKLLGYSIYYIAAERNVTLYGQRDACSDTSSPPKVTKLTGACGNEQPLFYPLTQLTPHTRPPLGLTVESVREHSATIKWQAPTMPNGTIETYRVEIQANAYNQHKILAANLNYCSNPSALVNMIAVRGEEVTEKKEEMSTGVVKNGSCACKPDRKPSTRFTSGAEEERVESIHFENELQNHVYVKSERKMPGNESTSMRVRRSVESTVNSMLVILSDIHVPKVGSNYTNETEGGFAKSLYFELSGSARSLSVGSLRHFTWYTVNIWACRAKHENETMDAYAETWCSVKASYNFRTLEKLNADVVRNLHAEMVPSNKTLPEVNVTWLPPEDPNGFVYATGGRGFVIRSLAAGNYSVRVTPLTVSGMGNVSTTVYIYIPLFASVNPEYVSSVYEPDECTKA</sequence>
<dbReference type="AlphaFoldDB" id="A0A5E4R5J7"/>
<keyword evidence="5" id="KW-0812">Transmembrane</keyword>
<evidence type="ECO:0000313" key="17">
    <source>
        <dbReference type="Proteomes" id="UP000324832"/>
    </source>
</evidence>
<dbReference type="SUPFAM" id="SSF57184">
    <property type="entry name" value="Growth factor receptor domain"/>
    <property type="match status" value="1"/>
</dbReference>
<keyword evidence="9" id="KW-1133">Transmembrane helix</keyword>
<gene>
    <name evidence="16" type="ORF">LSINAPIS_LOCUS14773</name>
</gene>
<keyword evidence="11" id="KW-0829">Tyrosine-protein kinase</keyword>
<evidence type="ECO:0000256" key="9">
    <source>
        <dbReference type="ARBA" id="ARBA00022989"/>
    </source>
</evidence>
<dbReference type="InterPro" id="IPR006211">
    <property type="entry name" value="Furin-like_Cys-rich_dom"/>
</dbReference>
<keyword evidence="7" id="KW-0418">Kinase</keyword>
<keyword evidence="8" id="KW-0067">ATP-binding</keyword>
<comment type="subcellular location">
    <subcellularLocation>
        <location evidence="1">Membrane</location>
        <topology evidence="1">Single-pass type I membrane protein</topology>
    </subcellularLocation>
</comment>
<dbReference type="CDD" id="cd00064">
    <property type="entry name" value="FU"/>
    <property type="match status" value="1"/>
</dbReference>
<dbReference type="GO" id="GO:0005524">
    <property type="term" value="F:ATP binding"/>
    <property type="evidence" value="ECO:0007669"/>
    <property type="project" value="UniProtKB-KW"/>
</dbReference>
<dbReference type="Pfam" id="PF00757">
    <property type="entry name" value="Furin-like"/>
    <property type="match status" value="1"/>
</dbReference>
<dbReference type="SUPFAM" id="SSF49265">
    <property type="entry name" value="Fibronectin type III"/>
    <property type="match status" value="2"/>
</dbReference>
<keyword evidence="3" id="KW-0597">Phosphoprotein</keyword>
<evidence type="ECO:0000256" key="1">
    <source>
        <dbReference type="ARBA" id="ARBA00004479"/>
    </source>
</evidence>
<keyword evidence="10" id="KW-0472">Membrane</keyword>
<keyword evidence="6" id="KW-0547">Nucleotide-binding</keyword>